<proteinExistence type="predicted"/>
<feature type="region of interest" description="Disordered" evidence="1">
    <location>
        <begin position="1"/>
        <end position="95"/>
    </location>
</feature>
<organism evidence="2">
    <name type="scientific">uncultured Thermomicrobiales bacterium</name>
    <dbReference type="NCBI Taxonomy" id="1645740"/>
    <lineage>
        <taxon>Bacteria</taxon>
        <taxon>Pseudomonadati</taxon>
        <taxon>Thermomicrobiota</taxon>
        <taxon>Thermomicrobia</taxon>
        <taxon>Thermomicrobiales</taxon>
        <taxon>environmental samples</taxon>
    </lineage>
</organism>
<feature type="non-terminal residue" evidence="2">
    <location>
        <position position="1"/>
    </location>
</feature>
<dbReference type="EMBL" id="CADCWK010000345">
    <property type="protein sequence ID" value="CAA9573731.1"/>
    <property type="molecule type" value="Genomic_DNA"/>
</dbReference>
<reference evidence="2" key="1">
    <citation type="submission" date="2020-02" db="EMBL/GenBank/DDBJ databases">
        <authorList>
            <person name="Meier V. D."/>
        </authorList>
    </citation>
    <scope>NUCLEOTIDE SEQUENCE</scope>
    <source>
        <strain evidence="2">AVDCRST_MAG33</strain>
    </source>
</reference>
<feature type="non-terminal residue" evidence="2">
    <location>
        <position position="95"/>
    </location>
</feature>
<feature type="compositionally biased region" description="Low complexity" evidence="1">
    <location>
        <begin position="1"/>
        <end position="14"/>
    </location>
</feature>
<accession>A0A6J4VCY3</accession>
<protein>
    <submittedName>
        <fullName evidence="2">Uncharacterized protein</fullName>
    </submittedName>
</protein>
<gene>
    <name evidence="2" type="ORF">AVDCRST_MAG33-2814</name>
</gene>
<name>A0A6J4VCY3_9BACT</name>
<dbReference type="AlphaFoldDB" id="A0A6J4VCY3"/>
<sequence>ERIPARPARAAPADVQRRARLRPGSDRATGHDPTQAAPGDRPNSGQRPGSPRVRQPGTPPRPVHPDDAACARRRAGPVDTSRCPPGRESVGQEQL</sequence>
<evidence type="ECO:0000256" key="1">
    <source>
        <dbReference type="SAM" id="MobiDB-lite"/>
    </source>
</evidence>
<evidence type="ECO:0000313" key="2">
    <source>
        <dbReference type="EMBL" id="CAA9573731.1"/>
    </source>
</evidence>